<organism evidence="2 3">
    <name type="scientific">Austropuccinia psidii MF-1</name>
    <dbReference type="NCBI Taxonomy" id="1389203"/>
    <lineage>
        <taxon>Eukaryota</taxon>
        <taxon>Fungi</taxon>
        <taxon>Dikarya</taxon>
        <taxon>Basidiomycota</taxon>
        <taxon>Pucciniomycotina</taxon>
        <taxon>Pucciniomycetes</taxon>
        <taxon>Pucciniales</taxon>
        <taxon>Sphaerophragmiaceae</taxon>
        <taxon>Austropuccinia</taxon>
    </lineage>
</organism>
<dbReference type="Proteomes" id="UP000765509">
    <property type="component" value="Unassembled WGS sequence"/>
</dbReference>
<accession>A0A9Q3IJB8</accession>
<sequence>IAENPTEDNQTTVEKLVEETRPSSSTPVVNKKKKAKKGPTIQDSEEEDPNTSSNQMELDSEVELIAQKGKERAKSTQGSAISQRQVPEMPIISEPVLELSISNSNGYKSHSNASNRHLHEPVQLVLHSVQGQGLGNVATNPPRSDELLEHPEKTPQIG</sequence>
<gene>
    <name evidence="2" type="ORF">O181_080594</name>
</gene>
<feature type="region of interest" description="Disordered" evidence="1">
    <location>
        <begin position="1"/>
        <end position="87"/>
    </location>
</feature>
<feature type="compositionally biased region" description="Basic and acidic residues" evidence="1">
    <location>
        <begin position="143"/>
        <end position="158"/>
    </location>
</feature>
<protein>
    <submittedName>
        <fullName evidence="2">Uncharacterized protein</fullName>
    </submittedName>
</protein>
<feature type="non-terminal residue" evidence="2">
    <location>
        <position position="1"/>
    </location>
</feature>
<comment type="caution">
    <text evidence="2">The sequence shown here is derived from an EMBL/GenBank/DDBJ whole genome shotgun (WGS) entry which is preliminary data.</text>
</comment>
<dbReference type="EMBL" id="AVOT02045553">
    <property type="protein sequence ID" value="MBW0540879.1"/>
    <property type="molecule type" value="Genomic_DNA"/>
</dbReference>
<keyword evidence="3" id="KW-1185">Reference proteome</keyword>
<feature type="region of interest" description="Disordered" evidence="1">
    <location>
        <begin position="132"/>
        <end position="158"/>
    </location>
</feature>
<evidence type="ECO:0000256" key="1">
    <source>
        <dbReference type="SAM" id="MobiDB-lite"/>
    </source>
</evidence>
<dbReference type="AlphaFoldDB" id="A0A9Q3IJB8"/>
<feature type="compositionally biased region" description="Polar residues" evidence="1">
    <location>
        <begin position="75"/>
        <end position="85"/>
    </location>
</feature>
<evidence type="ECO:0000313" key="3">
    <source>
        <dbReference type="Proteomes" id="UP000765509"/>
    </source>
</evidence>
<name>A0A9Q3IJB8_9BASI</name>
<proteinExistence type="predicted"/>
<reference evidence="2" key="1">
    <citation type="submission" date="2021-03" db="EMBL/GenBank/DDBJ databases">
        <title>Draft genome sequence of rust myrtle Austropuccinia psidii MF-1, a brazilian biotype.</title>
        <authorList>
            <person name="Quecine M.C."/>
            <person name="Pachon D.M.R."/>
            <person name="Bonatelli M.L."/>
            <person name="Correr F.H."/>
            <person name="Franceschini L.M."/>
            <person name="Leite T.F."/>
            <person name="Margarido G.R.A."/>
            <person name="Almeida C.A."/>
            <person name="Ferrarezi J.A."/>
            <person name="Labate C.A."/>
        </authorList>
    </citation>
    <scope>NUCLEOTIDE SEQUENCE</scope>
    <source>
        <strain evidence="2">MF-1</strain>
    </source>
</reference>
<evidence type="ECO:0000313" key="2">
    <source>
        <dbReference type="EMBL" id="MBW0540879.1"/>
    </source>
</evidence>